<dbReference type="Pfam" id="PF00488">
    <property type="entry name" value="MutS_V"/>
    <property type="match status" value="1"/>
</dbReference>
<dbReference type="Gene3D" id="3.40.50.300">
    <property type="entry name" value="P-loop containing nucleotide triphosphate hydrolases"/>
    <property type="match status" value="1"/>
</dbReference>
<feature type="compositionally biased region" description="Basic and acidic residues" evidence="4">
    <location>
        <begin position="551"/>
        <end position="564"/>
    </location>
</feature>
<dbReference type="Proteomes" id="UP001596047">
    <property type="component" value="Unassembled WGS sequence"/>
</dbReference>
<dbReference type="SUPFAM" id="SSF48334">
    <property type="entry name" value="DNA repair protein MutS, domain III"/>
    <property type="match status" value="1"/>
</dbReference>
<dbReference type="PANTHER" id="PTHR48466">
    <property type="entry name" value="OS10G0509000 PROTEIN-RELATED"/>
    <property type="match status" value="1"/>
</dbReference>
<dbReference type="PROSITE" id="PS00486">
    <property type="entry name" value="DNA_MISMATCH_REPAIR_2"/>
    <property type="match status" value="1"/>
</dbReference>
<evidence type="ECO:0000256" key="2">
    <source>
        <dbReference type="ARBA" id="ARBA00022840"/>
    </source>
</evidence>
<evidence type="ECO:0000313" key="6">
    <source>
        <dbReference type="EMBL" id="MFC5648451.1"/>
    </source>
</evidence>
<reference evidence="7" key="1">
    <citation type="journal article" date="2019" name="Int. J. Syst. Evol. Microbiol.">
        <title>The Global Catalogue of Microorganisms (GCM) 10K type strain sequencing project: providing services to taxonomists for standard genome sequencing and annotation.</title>
        <authorList>
            <consortium name="The Broad Institute Genomics Platform"/>
            <consortium name="The Broad Institute Genome Sequencing Center for Infectious Disease"/>
            <person name="Wu L."/>
            <person name="Ma J."/>
        </authorList>
    </citation>
    <scope>NUCLEOTIDE SEQUENCE [LARGE SCALE GENOMIC DNA]</scope>
    <source>
        <strain evidence="7">CGMCC 1.3240</strain>
    </source>
</reference>
<evidence type="ECO:0000259" key="5">
    <source>
        <dbReference type="PROSITE" id="PS00486"/>
    </source>
</evidence>
<evidence type="ECO:0000256" key="3">
    <source>
        <dbReference type="ARBA" id="ARBA00023125"/>
    </source>
</evidence>
<dbReference type="PIRSF" id="PIRSF005814">
    <property type="entry name" value="MutS_YshD"/>
    <property type="match status" value="1"/>
</dbReference>
<dbReference type="InterPro" id="IPR036187">
    <property type="entry name" value="DNA_mismatch_repair_MutS_sf"/>
</dbReference>
<dbReference type="InterPro" id="IPR005747">
    <property type="entry name" value="MutS2"/>
</dbReference>
<dbReference type="EMBL" id="JBHSOW010000016">
    <property type="protein sequence ID" value="MFC5648451.1"/>
    <property type="molecule type" value="Genomic_DNA"/>
</dbReference>
<gene>
    <name evidence="6" type="ORF">ACFPYJ_04795</name>
</gene>
<keyword evidence="3" id="KW-0238">DNA-binding</keyword>
<proteinExistence type="predicted"/>
<dbReference type="InterPro" id="IPR000432">
    <property type="entry name" value="DNA_mismatch_repair_MutS_C"/>
</dbReference>
<evidence type="ECO:0000256" key="4">
    <source>
        <dbReference type="SAM" id="MobiDB-lite"/>
    </source>
</evidence>
<accession>A0ABW0VWK7</accession>
<keyword evidence="1" id="KW-0547">Nucleotide-binding</keyword>
<keyword evidence="2" id="KW-0067">ATP-binding</keyword>
<dbReference type="InterPro" id="IPR045076">
    <property type="entry name" value="MutS"/>
</dbReference>
<feature type="compositionally biased region" description="Basic and acidic residues" evidence="4">
    <location>
        <begin position="508"/>
        <end position="525"/>
    </location>
</feature>
<dbReference type="SMART" id="SM00534">
    <property type="entry name" value="MUTSac"/>
    <property type="match status" value="1"/>
</dbReference>
<dbReference type="InterPro" id="IPR027417">
    <property type="entry name" value="P-loop_NTPase"/>
</dbReference>
<keyword evidence="6" id="KW-0540">Nuclease</keyword>
<keyword evidence="6" id="KW-0255">Endonuclease</keyword>
<dbReference type="InterPro" id="IPR007696">
    <property type="entry name" value="DNA_mismatch_repair_MutS_core"/>
</dbReference>
<evidence type="ECO:0000313" key="7">
    <source>
        <dbReference type="Proteomes" id="UP001596047"/>
    </source>
</evidence>
<sequence>MNESSLKKLEYDKIKQMLVGYTVSHSGRELALNHKPSINQAQVKAWLLETDEAMKLLISGASVPLSAMEGIEPFIALLGKGKIYTEQELGHLAAWLTAVAQMKRYMDAKRSTAPTISSYADSMYDCPELRKEMDRCIRHGVLTDQASPDLGDIRRYLAGIEDKIEKKLNQTLGKYKTALQDQLVSKRNGHYVLPVKRELRKQVPGTVWDESSSGQTLFIEPVDVAELQVEWQMWKAEEERERTIILSALSELSEEQGSRLRWNLEAMASFDFIFARAKLSRTYDGIQPVLSDHPFVKLVGARHPLLPAGCVPLHAELGGDWQQLIITGPNTGGKTVTLKTIGLLALMTQSGLLIPAQEGTEFGLFRHILADVGDGQSIEQSLSTFSAHMESLREMLQAADAHSLLLLDEMAAGTDPGEGIALAIAVLEELLERGSLVAATTHFNEIKRFAAQQEGCMNARMAFHAETLIPMYRLEIGEAGDSYAFAIARRFGLPEKIVSRAETRAAASKAKDAGNREHQENRQAAEELEDTSFIGPLDAANRAHPSSNKRSAQDKKAEQDKSITEHKDNAKVFAVGDCVWIHPLKRTGIVFRQADERGDVQVQVQKNKMTFNRKRLSLYIPSAKLYPGGDYDMDIVFDTKENRKIRKQMKRKYAPGLQIITEPEQPGS</sequence>
<feature type="domain" description="DNA mismatch repair proteins mutS family" evidence="5">
    <location>
        <begin position="403"/>
        <end position="419"/>
    </location>
</feature>
<protein>
    <submittedName>
        <fullName evidence="6">Endonuclease MutS2</fullName>
    </submittedName>
</protein>
<dbReference type="SMART" id="SM00533">
    <property type="entry name" value="MUTSd"/>
    <property type="match status" value="1"/>
</dbReference>
<organism evidence="6 7">
    <name type="scientific">Paenibacillus solisilvae</name>
    <dbReference type="NCBI Taxonomy" id="2486751"/>
    <lineage>
        <taxon>Bacteria</taxon>
        <taxon>Bacillati</taxon>
        <taxon>Bacillota</taxon>
        <taxon>Bacilli</taxon>
        <taxon>Bacillales</taxon>
        <taxon>Paenibacillaceae</taxon>
        <taxon>Paenibacillus</taxon>
    </lineage>
</organism>
<dbReference type="NCBIfam" id="TIGR01069">
    <property type="entry name" value="mutS2"/>
    <property type="match status" value="1"/>
</dbReference>
<dbReference type="PANTHER" id="PTHR48466:SF2">
    <property type="entry name" value="OS10G0509000 PROTEIN"/>
    <property type="match status" value="1"/>
</dbReference>
<comment type="caution">
    <text evidence="6">The sequence shown here is derived from an EMBL/GenBank/DDBJ whole genome shotgun (WGS) entry which is preliminary data.</text>
</comment>
<evidence type="ECO:0000256" key="1">
    <source>
        <dbReference type="ARBA" id="ARBA00022741"/>
    </source>
</evidence>
<dbReference type="RefSeq" id="WP_379186910.1">
    <property type="nucleotide sequence ID" value="NZ_JBHSOW010000016.1"/>
</dbReference>
<keyword evidence="6" id="KW-0378">Hydrolase</keyword>
<name>A0ABW0VWK7_9BACL</name>
<keyword evidence="7" id="KW-1185">Reference proteome</keyword>
<dbReference type="GO" id="GO:0004519">
    <property type="term" value="F:endonuclease activity"/>
    <property type="evidence" value="ECO:0007669"/>
    <property type="project" value="UniProtKB-KW"/>
</dbReference>
<dbReference type="SUPFAM" id="SSF52540">
    <property type="entry name" value="P-loop containing nucleoside triphosphate hydrolases"/>
    <property type="match status" value="1"/>
</dbReference>
<feature type="region of interest" description="Disordered" evidence="4">
    <location>
        <begin position="508"/>
        <end position="564"/>
    </location>
</feature>